<feature type="region of interest" description="Disordered" evidence="5">
    <location>
        <begin position="231"/>
        <end position="278"/>
    </location>
</feature>
<feature type="region of interest" description="Disordered" evidence="5">
    <location>
        <begin position="101"/>
        <end position="133"/>
    </location>
</feature>
<dbReference type="SUPFAM" id="SSF75620">
    <property type="entry name" value="Release factor"/>
    <property type="match status" value="1"/>
</dbReference>
<reference evidence="7" key="1">
    <citation type="submission" date="2019-10" db="EMBL/GenBank/DDBJ databases">
        <authorList>
            <consortium name="DOE Joint Genome Institute"/>
            <person name="Kuo A."/>
            <person name="Miyauchi S."/>
            <person name="Kiss E."/>
            <person name="Drula E."/>
            <person name="Kohler A."/>
            <person name="Sanchez-Garcia M."/>
            <person name="Andreopoulos B."/>
            <person name="Barry K.W."/>
            <person name="Bonito G."/>
            <person name="Buee M."/>
            <person name="Carver A."/>
            <person name="Chen C."/>
            <person name="Cichocki N."/>
            <person name="Clum A."/>
            <person name="Culley D."/>
            <person name="Crous P.W."/>
            <person name="Fauchery L."/>
            <person name="Girlanda M."/>
            <person name="Hayes R."/>
            <person name="Keri Z."/>
            <person name="LaButti K."/>
            <person name="Lipzen A."/>
            <person name="Lombard V."/>
            <person name="Magnuson J."/>
            <person name="Maillard F."/>
            <person name="Morin E."/>
            <person name="Murat C."/>
            <person name="Nolan M."/>
            <person name="Ohm R."/>
            <person name="Pangilinan J."/>
            <person name="Pereira M."/>
            <person name="Perotto S."/>
            <person name="Peter M."/>
            <person name="Riley R."/>
            <person name="Sitrit Y."/>
            <person name="Stielow B."/>
            <person name="Szollosi G."/>
            <person name="Zifcakova L."/>
            <person name="Stursova M."/>
            <person name="Spatafora J.W."/>
            <person name="Tedersoo L."/>
            <person name="Vaario L.-M."/>
            <person name="Yamada A."/>
            <person name="Yan M."/>
            <person name="Wang P."/>
            <person name="Xu J."/>
            <person name="Bruns T."/>
            <person name="Baldrian P."/>
            <person name="Vilgalys R."/>
            <person name="Henrissat B."/>
            <person name="Grigoriev I.V."/>
            <person name="Hibbett D."/>
            <person name="Nagy L.G."/>
            <person name="Martin F.M."/>
        </authorList>
    </citation>
    <scope>NUCLEOTIDE SEQUENCE</scope>
    <source>
        <strain evidence="7">BED1</strain>
    </source>
</reference>
<name>A0AAD4C2U8_BOLED</name>
<dbReference type="EMBL" id="WHUW01000004">
    <property type="protein sequence ID" value="KAF8447485.1"/>
    <property type="molecule type" value="Genomic_DNA"/>
</dbReference>
<dbReference type="GO" id="GO:0005739">
    <property type="term" value="C:mitochondrion"/>
    <property type="evidence" value="ECO:0007669"/>
    <property type="project" value="UniProtKB-SubCell"/>
</dbReference>
<dbReference type="CDD" id="cd20267">
    <property type="entry name" value="Complex1_LYR_LYRM7"/>
    <property type="match status" value="1"/>
</dbReference>
<evidence type="ECO:0000313" key="7">
    <source>
        <dbReference type="EMBL" id="KAF8447485.1"/>
    </source>
</evidence>
<feature type="compositionally biased region" description="Basic residues" evidence="5">
    <location>
        <begin position="256"/>
        <end position="267"/>
    </location>
</feature>
<evidence type="ECO:0000256" key="3">
    <source>
        <dbReference type="ARBA" id="ARBA00022946"/>
    </source>
</evidence>
<dbReference type="GO" id="GO:0003747">
    <property type="term" value="F:translation release factor activity"/>
    <property type="evidence" value="ECO:0007669"/>
    <property type="project" value="InterPro"/>
</dbReference>
<dbReference type="PANTHER" id="PTHR46203:SF1">
    <property type="entry name" value="MITOCHONDRIAL TRANSLATION RELEASE FACTOR IN RESCUE"/>
    <property type="match status" value="1"/>
</dbReference>
<dbReference type="Pfam" id="PF00472">
    <property type="entry name" value="RF-1"/>
    <property type="match status" value="1"/>
</dbReference>
<evidence type="ECO:0000259" key="6">
    <source>
        <dbReference type="Pfam" id="PF00472"/>
    </source>
</evidence>
<evidence type="ECO:0000256" key="1">
    <source>
        <dbReference type="ARBA" id="ARBA00004173"/>
    </source>
</evidence>
<evidence type="ECO:0000313" key="8">
    <source>
        <dbReference type="Proteomes" id="UP001194468"/>
    </source>
</evidence>
<dbReference type="InterPro" id="IPR052405">
    <property type="entry name" value="Mito_Transl_Release_Factor"/>
</dbReference>
<keyword evidence="3" id="KW-0809">Transit peptide</keyword>
<dbReference type="PANTHER" id="PTHR46203">
    <property type="entry name" value="PROBABLE PEPTIDE CHAIN RELEASE FACTOR C12ORF65"/>
    <property type="match status" value="1"/>
</dbReference>
<comment type="subcellular location">
    <subcellularLocation>
        <location evidence="1">Mitochondrion</location>
    </subcellularLocation>
</comment>
<dbReference type="InterPro" id="IPR045298">
    <property type="entry name" value="Complex1_LYR_LYRM7"/>
</dbReference>
<accession>A0AAD4C2U8</accession>
<dbReference type="Proteomes" id="UP001194468">
    <property type="component" value="Unassembled WGS sequence"/>
</dbReference>
<comment type="similarity">
    <text evidence="2">Belongs to the prokaryotic/mitochondrial release factor family.</text>
</comment>
<sequence>MSVSLSIRAAARSAYRDLLRASASTFVGDAPIQKAFRIQMRTDMLALDSVARNDLRQVEEKIQLAKDLAATLRRNVVQATRVQTPSGEEAWRLRITEETEIGDNSSINNPPPIHSNRRARRLEQDGTTRPENAALPSIPVLRNFSALKKAHKQRKIPELHEKDLMESFVRGSGPGGQSINKTENNVQLLHRPTSIRVACQETRSLATNRMLARRYLLEKACHNISPSKRTTKLDKLYNPGLSKGDLQRARQNERERRRRKKAKKKAQARAEQVEVGEN</sequence>
<dbReference type="AlphaFoldDB" id="A0AAD4C2U8"/>
<evidence type="ECO:0000256" key="2">
    <source>
        <dbReference type="ARBA" id="ARBA00010835"/>
    </source>
</evidence>
<comment type="caution">
    <text evidence="7">The sequence shown here is derived from an EMBL/GenBank/DDBJ whole genome shotgun (WGS) entry which is preliminary data.</text>
</comment>
<protein>
    <recommendedName>
        <fullName evidence="6">Prokaryotic-type class I peptide chain release factors domain-containing protein</fullName>
    </recommendedName>
</protein>
<keyword evidence="4" id="KW-0496">Mitochondrion</keyword>
<gene>
    <name evidence="7" type="ORF">L210DRAFT_849825</name>
</gene>
<dbReference type="InterPro" id="IPR000352">
    <property type="entry name" value="Pep_chain_release_fac_I"/>
</dbReference>
<dbReference type="InterPro" id="IPR045853">
    <property type="entry name" value="Pep_chain_release_fac_I_sf"/>
</dbReference>
<evidence type="ECO:0000256" key="5">
    <source>
        <dbReference type="SAM" id="MobiDB-lite"/>
    </source>
</evidence>
<reference evidence="7" key="2">
    <citation type="journal article" date="2020" name="Nat. Commun.">
        <title>Large-scale genome sequencing of mycorrhizal fungi provides insights into the early evolution of symbiotic traits.</title>
        <authorList>
            <person name="Miyauchi S."/>
            <person name="Kiss E."/>
            <person name="Kuo A."/>
            <person name="Drula E."/>
            <person name="Kohler A."/>
            <person name="Sanchez-Garcia M."/>
            <person name="Morin E."/>
            <person name="Andreopoulos B."/>
            <person name="Barry K.W."/>
            <person name="Bonito G."/>
            <person name="Buee M."/>
            <person name="Carver A."/>
            <person name="Chen C."/>
            <person name="Cichocki N."/>
            <person name="Clum A."/>
            <person name="Culley D."/>
            <person name="Crous P.W."/>
            <person name="Fauchery L."/>
            <person name="Girlanda M."/>
            <person name="Hayes R.D."/>
            <person name="Keri Z."/>
            <person name="LaButti K."/>
            <person name="Lipzen A."/>
            <person name="Lombard V."/>
            <person name="Magnuson J."/>
            <person name="Maillard F."/>
            <person name="Murat C."/>
            <person name="Nolan M."/>
            <person name="Ohm R.A."/>
            <person name="Pangilinan J."/>
            <person name="Pereira M.F."/>
            <person name="Perotto S."/>
            <person name="Peter M."/>
            <person name="Pfister S."/>
            <person name="Riley R."/>
            <person name="Sitrit Y."/>
            <person name="Stielow J.B."/>
            <person name="Szollosi G."/>
            <person name="Zifcakova L."/>
            <person name="Stursova M."/>
            <person name="Spatafora J.W."/>
            <person name="Tedersoo L."/>
            <person name="Vaario L.M."/>
            <person name="Yamada A."/>
            <person name="Yan M."/>
            <person name="Wang P."/>
            <person name="Xu J."/>
            <person name="Bruns T."/>
            <person name="Baldrian P."/>
            <person name="Vilgalys R."/>
            <person name="Dunand C."/>
            <person name="Henrissat B."/>
            <person name="Grigoriev I.V."/>
            <person name="Hibbett D."/>
            <person name="Nagy L.G."/>
            <person name="Martin F.M."/>
        </authorList>
    </citation>
    <scope>NUCLEOTIDE SEQUENCE</scope>
    <source>
        <strain evidence="7">BED1</strain>
    </source>
</reference>
<feature type="domain" description="Prokaryotic-type class I peptide chain release factors" evidence="6">
    <location>
        <begin position="158"/>
        <end position="261"/>
    </location>
</feature>
<proteinExistence type="inferred from homology"/>
<evidence type="ECO:0000256" key="4">
    <source>
        <dbReference type="ARBA" id="ARBA00023128"/>
    </source>
</evidence>
<dbReference type="GO" id="GO:0034551">
    <property type="term" value="P:mitochondrial respiratory chain complex III assembly"/>
    <property type="evidence" value="ECO:0007669"/>
    <property type="project" value="InterPro"/>
</dbReference>
<dbReference type="Gene3D" id="3.30.160.20">
    <property type="match status" value="1"/>
</dbReference>
<organism evidence="7 8">
    <name type="scientific">Boletus edulis BED1</name>
    <dbReference type="NCBI Taxonomy" id="1328754"/>
    <lineage>
        <taxon>Eukaryota</taxon>
        <taxon>Fungi</taxon>
        <taxon>Dikarya</taxon>
        <taxon>Basidiomycota</taxon>
        <taxon>Agaricomycotina</taxon>
        <taxon>Agaricomycetes</taxon>
        <taxon>Agaricomycetidae</taxon>
        <taxon>Boletales</taxon>
        <taxon>Boletineae</taxon>
        <taxon>Boletaceae</taxon>
        <taxon>Boletoideae</taxon>
        <taxon>Boletus</taxon>
    </lineage>
</organism>
<keyword evidence="8" id="KW-1185">Reference proteome</keyword>
<feature type="compositionally biased region" description="Basic and acidic residues" evidence="5">
    <location>
        <begin position="245"/>
        <end position="255"/>
    </location>
</feature>
<dbReference type="GO" id="GO:0032543">
    <property type="term" value="P:mitochondrial translation"/>
    <property type="evidence" value="ECO:0007669"/>
    <property type="project" value="UniProtKB-ARBA"/>
</dbReference>